<dbReference type="EMBL" id="GDID01002437">
    <property type="protein sequence ID" value="JAP94169.1"/>
    <property type="molecule type" value="Transcribed_RNA"/>
</dbReference>
<organism evidence="1">
    <name type="scientific">Trepomonas sp. PC1</name>
    <dbReference type="NCBI Taxonomy" id="1076344"/>
    <lineage>
        <taxon>Eukaryota</taxon>
        <taxon>Metamonada</taxon>
        <taxon>Diplomonadida</taxon>
        <taxon>Hexamitidae</taxon>
        <taxon>Hexamitinae</taxon>
        <taxon>Trepomonas</taxon>
    </lineage>
</organism>
<sequence length="172" mass="19307">SVECQFQYIAIKELFMPLVQDVSCGAFYSAKLENMYLPSLSKAGHSSSFGNSTFSYNNFVSINLSSLLSLGSRQSFSHCHNLRFFVALKVQNLNSWCFSDCSQLETILTPKAAISDYCFKNCAKIKLILALNGSFGCNCGKCPRCNETLQQCFENGQKFAQSEEYEMLLKQE</sequence>
<proteinExistence type="predicted"/>
<name>A0A146KFV3_9EUKA</name>
<protein>
    <submittedName>
        <fullName evidence="1">Leucine rich repeats-containing protein</fullName>
    </submittedName>
</protein>
<feature type="non-terminal residue" evidence="1">
    <location>
        <position position="172"/>
    </location>
</feature>
<evidence type="ECO:0000313" key="1">
    <source>
        <dbReference type="EMBL" id="JAP94169.1"/>
    </source>
</evidence>
<reference evidence="1" key="1">
    <citation type="submission" date="2015-07" db="EMBL/GenBank/DDBJ databases">
        <title>Adaptation to a free-living lifestyle via gene acquisitions in the diplomonad Trepomonas sp. PC1.</title>
        <authorList>
            <person name="Xu F."/>
            <person name="Jerlstrom-Hultqvist J."/>
            <person name="Kolisko M."/>
            <person name="Simpson A.G.B."/>
            <person name="Roger A.J."/>
            <person name="Svard S.G."/>
            <person name="Andersson J.O."/>
        </authorList>
    </citation>
    <scope>NUCLEOTIDE SEQUENCE</scope>
    <source>
        <strain evidence="1">PC1</strain>
    </source>
</reference>
<gene>
    <name evidence="1" type="ORF">TPC1_13282</name>
</gene>
<dbReference type="AlphaFoldDB" id="A0A146KFV3"/>
<dbReference type="InterPro" id="IPR032675">
    <property type="entry name" value="LRR_dom_sf"/>
</dbReference>
<dbReference type="Gene3D" id="3.80.10.10">
    <property type="entry name" value="Ribonuclease Inhibitor"/>
    <property type="match status" value="1"/>
</dbReference>
<accession>A0A146KFV3</accession>
<dbReference type="InterPro" id="IPR026906">
    <property type="entry name" value="LRR_5"/>
</dbReference>
<feature type="non-terminal residue" evidence="1">
    <location>
        <position position="1"/>
    </location>
</feature>
<dbReference type="Pfam" id="PF13306">
    <property type="entry name" value="LRR_5"/>
    <property type="match status" value="1"/>
</dbReference>